<evidence type="ECO:0000313" key="1">
    <source>
        <dbReference type="EMBL" id="PVU94094.1"/>
    </source>
</evidence>
<dbReference type="GO" id="GO:0006888">
    <property type="term" value="P:endoplasmic reticulum to Golgi vesicle-mediated transport"/>
    <property type="evidence" value="ECO:0007669"/>
    <property type="project" value="InterPro"/>
</dbReference>
<protein>
    <recommendedName>
        <fullName evidence="3">Trafficking protein particle complex subunit</fullName>
    </recommendedName>
</protein>
<comment type="caution">
    <text evidence="1">The sequence shown here is derived from an EMBL/GenBank/DDBJ whole genome shotgun (WGS) entry which is preliminary data.</text>
</comment>
<dbReference type="Proteomes" id="UP000245383">
    <property type="component" value="Unassembled WGS sequence"/>
</dbReference>
<dbReference type="InterPro" id="IPR011012">
    <property type="entry name" value="Longin-like_dom_sf"/>
</dbReference>
<accession>A0A2T9YPA7</accession>
<dbReference type="SUPFAM" id="SSF64356">
    <property type="entry name" value="SNARE-like"/>
    <property type="match status" value="1"/>
</dbReference>
<reference evidence="1 2" key="1">
    <citation type="journal article" date="2018" name="MBio">
        <title>Comparative Genomics Reveals the Core Gene Toolbox for the Fungus-Insect Symbiosis.</title>
        <authorList>
            <person name="Wang Y."/>
            <person name="Stata M."/>
            <person name="Wang W."/>
            <person name="Stajich J.E."/>
            <person name="White M.M."/>
            <person name="Moncalvo J.M."/>
        </authorList>
    </citation>
    <scope>NUCLEOTIDE SEQUENCE [LARGE SCALE GENOMIC DNA]</scope>
    <source>
        <strain evidence="1 2">SWE-8-4</strain>
    </source>
</reference>
<keyword evidence="2" id="KW-1185">Reference proteome</keyword>
<name>A0A2T9YPA7_9FUNG</name>
<organism evidence="1 2">
    <name type="scientific">Smittium simulii</name>
    <dbReference type="NCBI Taxonomy" id="133385"/>
    <lineage>
        <taxon>Eukaryota</taxon>
        <taxon>Fungi</taxon>
        <taxon>Fungi incertae sedis</taxon>
        <taxon>Zoopagomycota</taxon>
        <taxon>Kickxellomycotina</taxon>
        <taxon>Harpellomycetes</taxon>
        <taxon>Harpellales</taxon>
        <taxon>Legeriomycetaceae</taxon>
        <taxon>Smittium</taxon>
    </lineage>
</organism>
<sequence>MVDDVVWKSNSCFLKIVDCVNDWNVSAYVTPSNIRFMLLHEAKNEDKIKLFFQDAHEIYVKALMNPFFEPNYPINSQSFDSLIRKLAKRYLVY</sequence>
<dbReference type="EMBL" id="MBFR01000101">
    <property type="protein sequence ID" value="PVU94094.1"/>
    <property type="molecule type" value="Genomic_DNA"/>
</dbReference>
<dbReference type="AlphaFoldDB" id="A0A2T9YPA7"/>
<dbReference type="InterPro" id="IPR006722">
    <property type="entry name" value="Sedlin"/>
</dbReference>
<dbReference type="OrthoDB" id="10252102at2759"/>
<evidence type="ECO:0000313" key="2">
    <source>
        <dbReference type="Proteomes" id="UP000245383"/>
    </source>
</evidence>
<dbReference type="GO" id="GO:0005737">
    <property type="term" value="C:cytoplasm"/>
    <property type="evidence" value="ECO:0007669"/>
    <property type="project" value="GOC"/>
</dbReference>
<dbReference type="STRING" id="133385.A0A2T9YPA7"/>
<evidence type="ECO:0008006" key="3">
    <source>
        <dbReference type="Google" id="ProtNLM"/>
    </source>
</evidence>
<dbReference type="Pfam" id="PF04628">
    <property type="entry name" value="Sedlin_N"/>
    <property type="match status" value="1"/>
</dbReference>
<dbReference type="CDD" id="cd14825">
    <property type="entry name" value="TRAPPC2_sedlin"/>
    <property type="match status" value="1"/>
</dbReference>
<gene>
    <name evidence="1" type="ORF">BB561_002780</name>
</gene>
<dbReference type="PANTHER" id="PTHR12403">
    <property type="entry name" value="TRAFFICKING PROTEIN PARTICLE COMPLEX SUBUNIT 2"/>
    <property type="match status" value="1"/>
</dbReference>
<dbReference type="Gene3D" id="3.30.450.70">
    <property type="match status" value="1"/>
</dbReference>
<proteinExistence type="predicted"/>